<evidence type="ECO:0000313" key="2">
    <source>
        <dbReference type="Proteomes" id="UP000027265"/>
    </source>
</evidence>
<name>A0A067Q7X1_9AGAM</name>
<dbReference type="AlphaFoldDB" id="A0A067Q7X1"/>
<dbReference type="Proteomes" id="UP000027265">
    <property type="component" value="Unassembled WGS sequence"/>
</dbReference>
<proteinExistence type="predicted"/>
<accession>A0A067Q7X1</accession>
<dbReference type="STRING" id="933084.A0A067Q7X1"/>
<protein>
    <submittedName>
        <fullName evidence="1">Uncharacterized protein</fullName>
    </submittedName>
</protein>
<keyword evidence="2" id="KW-1185">Reference proteome</keyword>
<evidence type="ECO:0000313" key="1">
    <source>
        <dbReference type="EMBL" id="KDQ58696.1"/>
    </source>
</evidence>
<reference evidence="2" key="1">
    <citation type="journal article" date="2014" name="Proc. Natl. Acad. Sci. U.S.A.">
        <title>Extensive sampling of basidiomycete genomes demonstrates inadequacy of the white-rot/brown-rot paradigm for wood decay fungi.</title>
        <authorList>
            <person name="Riley R."/>
            <person name="Salamov A.A."/>
            <person name="Brown D.W."/>
            <person name="Nagy L.G."/>
            <person name="Floudas D."/>
            <person name="Held B.W."/>
            <person name="Levasseur A."/>
            <person name="Lombard V."/>
            <person name="Morin E."/>
            <person name="Otillar R."/>
            <person name="Lindquist E.A."/>
            <person name="Sun H."/>
            <person name="LaButti K.M."/>
            <person name="Schmutz J."/>
            <person name="Jabbour D."/>
            <person name="Luo H."/>
            <person name="Baker S.E."/>
            <person name="Pisabarro A.G."/>
            <person name="Walton J.D."/>
            <person name="Blanchette R.A."/>
            <person name="Henrissat B."/>
            <person name="Martin F."/>
            <person name="Cullen D."/>
            <person name="Hibbett D.S."/>
            <person name="Grigoriev I.V."/>
        </authorList>
    </citation>
    <scope>NUCLEOTIDE SEQUENCE [LARGE SCALE GENOMIC DNA]</scope>
    <source>
        <strain evidence="2">MUCL 33604</strain>
    </source>
</reference>
<gene>
    <name evidence="1" type="ORF">JAAARDRAFT_193229</name>
</gene>
<dbReference type="OrthoDB" id="2564485at2759"/>
<sequence length="425" mass="46603">MSVCDMSTNQDGGVTMIVDRNTAAVQAWSVYSCQGPNSTTFDIESNFQWVIPSSGDDVLYGTRMGTMGPPVYDVLARLSQDLLEAILIPPSPRAEPFVRVGVASIRYCPAFQLPDGTTPPDHNVTQKEKDQCARDPVNITLTEASASWMNGSSSLMINTTDLGAVATPAITNFLNAFMAATDMDLGINKPNSLYFNMSIFNDNIIHSPSKIISHFVPTAGDANLTLPYGVYGAHSSTANNLTNAEILSTYPDIQKLYHIPMNHTFKTPAIINISYLCHDYRRKTTTMFISSVFVGTASMFMAWRGPVLYVATILAQRRRQEVNDLEASPALGQTQFQLKRGSSRSSRTMYELGPLRDSKTDLQAWSKDAWDAVSPKDRGSGYTESVGYSAPSTKEMFNVALPFLGRVQNVARCLAVSNADSIIFF</sequence>
<organism evidence="1 2">
    <name type="scientific">Jaapia argillacea MUCL 33604</name>
    <dbReference type="NCBI Taxonomy" id="933084"/>
    <lineage>
        <taxon>Eukaryota</taxon>
        <taxon>Fungi</taxon>
        <taxon>Dikarya</taxon>
        <taxon>Basidiomycota</taxon>
        <taxon>Agaricomycotina</taxon>
        <taxon>Agaricomycetes</taxon>
        <taxon>Agaricomycetidae</taxon>
        <taxon>Jaapiales</taxon>
        <taxon>Jaapiaceae</taxon>
        <taxon>Jaapia</taxon>
    </lineage>
</organism>
<dbReference type="EMBL" id="KL197717">
    <property type="protein sequence ID" value="KDQ58696.1"/>
    <property type="molecule type" value="Genomic_DNA"/>
</dbReference>
<dbReference type="InParanoid" id="A0A067Q7X1"/>
<dbReference type="HOGENOM" id="CLU_033918_1_0_1"/>